<dbReference type="RefSeq" id="XP_067716732.1">
    <property type="nucleotide sequence ID" value="XM_067860631.1"/>
</dbReference>
<dbReference type="GeneID" id="94196144"/>
<reference evidence="2 3" key="1">
    <citation type="submission" date="2021-06" db="EMBL/GenBank/DDBJ databases">
        <title>Genome sequence of Babesia caballi.</title>
        <authorList>
            <person name="Yamagishi J."/>
            <person name="Kidaka T."/>
            <person name="Ochi A."/>
        </authorList>
    </citation>
    <scope>NUCLEOTIDE SEQUENCE [LARGE SCALE GENOMIC DNA]</scope>
    <source>
        <strain evidence="2">USDA-D6B2</strain>
    </source>
</reference>
<keyword evidence="3" id="KW-1185">Reference proteome</keyword>
<comment type="caution">
    <text evidence="2">The sequence shown here is derived from an EMBL/GenBank/DDBJ whole genome shotgun (WGS) entry which is preliminary data.</text>
</comment>
<accession>A0AAV4LWX2</accession>
<gene>
    <name evidence="2" type="ORF">BcabD6B2_40980</name>
</gene>
<name>A0AAV4LWX2_BABCB</name>
<dbReference type="Proteomes" id="UP001497744">
    <property type="component" value="Unassembled WGS sequence"/>
</dbReference>
<evidence type="ECO:0000256" key="1">
    <source>
        <dbReference type="SAM" id="SignalP"/>
    </source>
</evidence>
<organism evidence="2 3">
    <name type="scientific">Babesia caballi</name>
    <dbReference type="NCBI Taxonomy" id="5871"/>
    <lineage>
        <taxon>Eukaryota</taxon>
        <taxon>Sar</taxon>
        <taxon>Alveolata</taxon>
        <taxon>Apicomplexa</taxon>
        <taxon>Aconoidasida</taxon>
        <taxon>Piroplasmida</taxon>
        <taxon>Babesiidae</taxon>
        <taxon>Babesia</taxon>
    </lineage>
</organism>
<dbReference type="AlphaFoldDB" id="A0AAV4LWX2"/>
<feature type="chain" id="PRO_5043338123" evidence="1">
    <location>
        <begin position="21"/>
        <end position="1280"/>
    </location>
</feature>
<keyword evidence="1" id="KW-0732">Signal</keyword>
<feature type="signal peptide" evidence="1">
    <location>
        <begin position="1"/>
        <end position="20"/>
    </location>
</feature>
<evidence type="ECO:0000313" key="2">
    <source>
        <dbReference type="EMBL" id="GIX64663.1"/>
    </source>
</evidence>
<protein>
    <submittedName>
        <fullName evidence="2">ATPase, putative</fullName>
    </submittedName>
</protein>
<proteinExistence type="predicted"/>
<evidence type="ECO:0000313" key="3">
    <source>
        <dbReference type="Proteomes" id="UP001497744"/>
    </source>
</evidence>
<dbReference type="EMBL" id="BPLF01000003">
    <property type="protein sequence ID" value="GIX64663.1"/>
    <property type="molecule type" value="Genomic_DNA"/>
</dbReference>
<sequence length="1280" mass="142558">MVAWSIVSAFFCGLAGLTASAEVAKVDGDKYVTSVYNDVLPEPIVYDVMRAIPTTDGFEIQFLFYVPSDITYVEKEEKKQLAILMRSPMFLKYESQVKELTRLTSTEDERERAKKLADASRIPDYPSMDILEKNCPRRNVMYALHQLGETYMKPQSIYADDSKTLATLEKDYNSYEDRESIVIKEGIDTLENGYYKWIGLFKTVEVEKEKNLAVMGDGWILAVVVKGATIPYLTYNNTCINVDPFSANKFFKTLRRFPIVHSCYGRRSFEMLDAAVNRPYLPINVGLQTIWGKGKIAQKFTLDGSWIETAKLMNGGFRIGILVPVSEKAGESNTLTVNDFQNKFEMTTTNTRPKEVSYDQEKKVVTLYFDEKTPLKPGQTCEVTFDMTGINTKFNLRGDWKIAIDIDTKPQNLPNKAIEEALKQLPSATITADYARLDTDKCYKLMKTMYDKTTKLGGVRRIAASQTVKGDVSAVPTCAGTITMYAPNKYVLALKLDKAYIQQDVKGGYVTVRMPETVSYDGIDPDATGGIDSSMAGAYLYEEASRTVKVKLNFAGSGESENSGDFVVPIPFKSDAEATKFVDAEHWSVALHNEQWQPIQMDEFTLKADVLSKNLSGVGAAASETVVGTARVSEYRFIPGANWSQLVISVETILAQDMLFTFTPTEKVFEKWGCAASPTRKVLDPRSVLCEEADKSIVFYLRNDANNAGVKDTLTFYIRTYSTVEDLKKLDDMQVTVLGSNRDARIQTSVGLVSSFGGVGGENVEMLRTSVTLKTLQTTEQPNLPCFAKKGRLVSVNFDEQTRGIYYMTRIHDCQKPWLPARGFDQTDAFKVNISSGNAAVQGSTEAQEVYKLNSFLERGNRLEEVAIKSKKFMEHTLYVVFDEESTKKLLDQVSEAMKSTGVAAGYQGAADLTLIEKFLADVPNELFPNVFGDIKYALYSDSKSTLQMKRKAIFKESPKIKNEEQKFQNVTDFKKALQYVLDDGFAHIQPELMAGSFSVLVFAKQENAESIKQGMTLYTSQYTPSGSRVISLQPILVKVYALGSNFGGKNTGTVNGPVDSYTPKVVMKGAEFSVSDAMSQQKSDDLQTYSNFNYEGTATELTDAKTVLADDVALKGSGSASKRVPARESFEVFFQFEVKNSPLSVQSGAKYTPAFLKFLYAFMVTVRETVATETVMFAACIKFNKEADYSSSKPNYTISYKGVDLLTSSAEDFSAKDAPSTVKGKCSIFSLYENMPSALHYDKTAVTAGDLISEFKKKTMRSYAEIEKMILSVSYNNLQ</sequence>